<gene>
    <name evidence="2" type="ORF">FBUS_07739</name>
</gene>
<dbReference type="Proteomes" id="UP000728185">
    <property type="component" value="Unassembled WGS sequence"/>
</dbReference>
<evidence type="ECO:0000313" key="2">
    <source>
        <dbReference type="EMBL" id="KAA0186447.1"/>
    </source>
</evidence>
<dbReference type="AlphaFoldDB" id="A0A8E0RS32"/>
<accession>A0A8E0RS32</accession>
<organism evidence="2 3">
    <name type="scientific">Fasciolopsis buskii</name>
    <dbReference type="NCBI Taxonomy" id="27845"/>
    <lineage>
        <taxon>Eukaryota</taxon>
        <taxon>Metazoa</taxon>
        <taxon>Spiralia</taxon>
        <taxon>Lophotrochozoa</taxon>
        <taxon>Platyhelminthes</taxon>
        <taxon>Trematoda</taxon>
        <taxon>Digenea</taxon>
        <taxon>Plagiorchiida</taxon>
        <taxon>Echinostomata</taxon>
        <taxon>Echinostomatoidea</taxon>
        <taxon>Fasciolidae</taxon>
        <taxon>Fasciolopsis</taxon>
    </lineage>
</organism>
<feature type="signal peptide" evidence="1">
    <location>
        <begin position="1"/>
        <end position="21"/>
    </location>
</feature>
<evidence type="ECO:0000313" key="3">
    <source>
        <dbReference type="Proteomes" id="UP000728185"/>
    </source>
</evidence>
<comment type="caution">
    <text evidence="2">The sequence shown here is derived from an EMBL/GenBank/DDBJ whole genome shotgun (WGS) entry which is preliminary data.</text>
</comment>
<feature type="chain" id="PRO_5034225618" evidence="1">
    <location>
        <begin position="22"/>
        <end position="159"/>
    </location>
</feature>
<keyword evidence="3" id="KW-1185">Reference proteome</keyword>
<reference evidence="2" key="1">
    <citation type="submission" date="2019-05" db="EMBL/GenBank/DDBJ databases">
        <title>Annotation for the trematode Fasciolopsis buski.</title>
        <authorList>
            <person name="Choi Y.-J."/>
        </authorList>
    </citation>
    <scope>NUCLEOTIDE SEQUENCE</scope>
    <source>
        <strain evidence="2">HT</strain>
        <tissue evidence="2">Whole worm</tissue>
    </source>
</reference>
<protein>
    <submittedName>
        <fullName evidence="2">Uncharacterized protein</fullName>
    </submittedName>
</protein>
<name>A0A8E0RS32_9TREM</name>
<evidence type="ECO:0000256" key="1">
    <source>
        <dbReference type="SAM" id="SignalP"/>
    </source>
</evidence>
<sequence length="159" mass="18894">MSRQSIFTAVLFLLSGHSLFAVTGFSFLSPTAQYGYYDDNTPEIAPIYRKFSGTYNPYGTPVNYISVREMRPTLVPIKSTHSYGLKHAYLSKPKIEYTIIRRTVQQLRIPVPAKKDEWDAKLFRYRKPERRDYNYDKNYDERVPGPARRFYERREILRY</sequence>
<proteinExistence type="predicted"/>
<keyword evidence="1" id="KW-0732">Signal</keyword>
<dbReference type="OrthoDB" id="10416310at2759"/>
<dbReference type="EMBL" id="LUCM01009740">
    <property type="protein sequence ID" value="KAA0186447.1"/>
    <property type="molecule type" value="Genomic_DNA"/>
</dbReference>